<gene>
    <name evidence="4" type="primary">ypeA</name>
    <name evidence="4" type="ORF">GMJLKIPL_5310</name>
</gene>
<protein>
    <submittedName>
        <fullName evidence="4">Acetyltransferase YpeA</fullName>
    </submittedName>
</protein>
<keyword evidence="5" id="KW-1185">Reference proteome</keyword>
<dbReference type="SUPFAM" id="SSF55729">
    <property type="entry name" value="Acyl-CoA N-acyltransferases (Nat)"/>
    <property type="match status" value="1"/>
</dbReference>
<proteinExistence type="predicted"/>
<dbReference type="InterPro" id="IPR016181">
    <property type="entry name" value="Acyl_CoA_acyltransferase"/>
</dbReference>
<accession>A0ABQ4SJG8</accession>
<organism evidence="4 5">
    <name type="scientific">Methylobacterium isbiliense</name>
    <dbReference type="NCBI Taxonomy" id="315478"/>
    <lineage>
        <taxon>Bacteria</taxon>
        <taxon>Pseudomonadati</taxon>
        <taxon>Pseudomonadota</taxon>
        <taxon>Alphaproteobacteria</taxon>
        <taxon>Hyphomicrobiales</taxon>
        <taxon>Methylobacteriaceae</taxon>
        <taxon>Methylobacterium</taxon>
    </lineage>
</organism>
<dbReference type="PANTHER" id="PTHR43877">
    <property type="entry name" value="AMINOALKYLPHOSPHONATE N-ACETYLTRANSFERASE-RELATED-RELATED"/>
    <property type="match status" value="1"/>
</dbReference>
<dbReference type="Proteomes" id="UP001055153">
    <property type="component" value="Unassembled WGS sequence"/>
</dbReference>
<dbReference type="Gene3D" id="3.40.630.30">
    <property type="match status" value="1"/>
</dbReference>
<keyword evidence="2" id="KW-0012">Acyltransferase</keyword>
<dbReference type="InterPro" id="IPR000182">
    <property type="entry name" value="GNAT_dom"/>
</dbReference>
<feature type="domain" description="N-acetyltransferase" evidence="3">
    <location>
        <begin position="3"/>
        <end position="142"/>
    </location>
</feature>
<evidence type="ECO:0000313" key="4">
    <source>
        <dbReference type="EMBL" id="GJE03356.1"/>
    </source>
</evidence>
<reference evidence="4" key="2">
    <citation type="submission" date="2021-08" db="EMBL/GenBank/DDBJ databases">
        <authorList>
            <person name="Tani A."/>
            <person name="Ola A."/>
            <person name="Ogura Y."/>
            <person name="Katsura K."/>
            <person name="Hayashi T."/>
        </authorList>
    </citation>
    <scope>NUCLEOTIDE SEQUENCE</scope>
    <source>
        <strain evidence="4">DSM 17168</strain>
    </source>
</reference>
<dbReference type="EMBL" id="BPQQ01000073">
    <property type="protein sequence ID" value="GJE03356.1"/>
    <property type="molecule type" value="Genomic_DNA"/>
</dbReference>
<evidence type="ECO:0000256" key="1">
    <source>
        <dbReference type="ARBA" id="ARBA00022679"/>
    </source>
</evidence>
<comment type="caution">
    <text evidence="4">The sequence shown here is derived from an EMBL/GenBank/DDBJ whole genome shotgun (WGS) entry which is preliminary data.</text>
</comment>
<dbReference type="Pfam" id="PF00583">
    <property type="entry name" value="Acetyltransf_1"/>
    <property type="match status" value="1"/>
</dbReference>
<dbReference type="RefSeq" id="WP_238240756.1">
    <property type="nucleotide sequence ID" value="NZ_BPQQ01000073.1"/>
</dbReference>
<dbReference type="PROSITE" id="PS51186">
    <property type="entry name" value="GNAT"/>
    <property type="match status" value="1"/>
</dbReference>
<evidence type="ECO:0000259" key="3">
    <source>
        <dbReference type="PROSITE" id="PS51186"/>
    </source>
</evidence>
<evidence type="ECO:0000256" key="2">
    <source>
        <dbReference type="ARBA" id="ARBA00023315"/>
    </source>
</evidence>
<dbReference type="InterPro" id="IPR050832">
    <property type="entry name" value="Bact_Acetyltransf"/>
</dbReference>
<keyword evidence="1" id="KW-0808">Transferase</keyword>
<reference evidence="4" key="1">
    <citation type="journal article" date="2021" name="Front. Microbiol.">
        <title>Comprehensive Comparative Genomics and Phenotyping of Methylobacterium Species.</title>
        <authorList>
            <person name="Alessa O."/>
            <person name="Ogura Y."/>
            <person name="Fujitani Y."/>
            <person name="Takami H."/>
            <person name="Hayashi T."/>
            <person name="Sahin N."/>
            <person name="Tani A."/>
        </authorList>
    </citation>
    <scope>NUCLEOTIDE SEQUENCE</scope>
    <source>
        <strain evidence="4">DSM 17168</strain>
    </source>
</reference>
<dbReference type="CDD" id="cd04301">
    <property type="entry name" value="NAT_SF"/>
    <property type="match status" value="1"/>
</dbReference>
<evidence type="ECO:0000313" key="5">
    <source>
        <dbReference type="Proteomes" id="UP001055153"/>
    </source>
</evidence>
<sequence>MPLTIRRAEPDDEPRVVALWRACDLVVAYNDPGADFRFAQAGACSAVLVGEDGAGRLRGSVMVGHDGHRGWLYYVAADPEARGAGVGRRMVAAGEAWLRDRGVAKVQLLVRETNTRVVAFYERLGFEVAPRTLMAKWLIPPP</sequence>
<name>A0ABQ4SJG8_9HYPH</name>
<dbReference type="NCBIfam" id="NF002959">
    <property type="entry name" value="PRK03624.1"/>
    <property type="match status" value="1"/>
</dbReference>